<name>A0AAD4JX45_9MUSC</name>
<sequence>IWRRTIVLMKTKPKAKLPRIFRADRTTGLPLDYERTVSKIMHYVNPQASKSPSPDQLMEELLTQTLAGYLVGSNCCNGSFEEHMRMILQNQRTYGMRKDPRNDEALVDFHCACKRKPPPPCNLVPTYESKFNYNNLKIKSK</sequence>
<feature type="non-terminal residue" evidence="1">
    <location>
        <position position="141"/>
    </location>
</feature>
<protein>
    <submittedName>
        <fullName evidence="1">Uncharacterized protein</fullName>
    </submittedName>
</protein>
<dbReference type="AlphaFoldDB" id="A0AAD4JX45"/>
<keyword evidence="2" id="KW-1185">Reference proteome</keyword>
<reference evidence="1" key="1">
    <citation type="journal article" date="2021" name="Mol. Ecol. Resour.">
        <title>Phylogenomic analyses of the genus Drosophila reveals genomic signals of climate adaptation.</title>
        <authorList>
            <person name="Li F."/>
            <person name="Rane R.V."/>
            <person name="Luria V."/>
            <person name="Xiong Z."/>
            <person name="Chen J."/>
            <person name="Li Z."/>
            <person name="Catullo R.A."/>
            <person name="Griffin P.C."/>
            <person name="Schiffer M."/>
            <person name="Pearce S."/>
            <person name="Lee S.F."/>
            <person name="McElroy K."/>
            <person name="Stocker A."/>
            <person name="Shirriffs J."/>
            <person name="Cockerell F."/>
            <person name="Coppin C."/>
            <person name="Sgro C.M."/>
            <person name="Karger A."/>
            <person name="Cain J.W."/>
            <person name="Weber J.A."/>
            <person name="Santpere G."/>
            <person name="Kirschner M.W."/>
            <person name="Hoffmann A.A."/>
            <person name="Oakeshott J.G."/>
            <person name="Zhang G."/>
        </authorList>
    </citation>
    <scope>NUCLEOTIDE SEQUENCE</scope>
    <source>
        <strain evidence="1">BGI-SZ-2011g</strain>
    </source>
</reference>
<evidence type="ECO:0000313" key="1">
    <source>
        <dbReference type="EMBL" id="KAH8360972.1"/>
    </source>
</evidence>
<organism evidence="1 2">
    <name type="scientific">Drosophila rubida</name>
    <dbReference type="NCBI Taxonomy" id="30044"/>
    <lineage>
        <taxon>Eukaryota</taxon>
        <taxon>Metazoa</taxon>
        <taxon>Ecdysozoa</taxon>
        <taxon>Arthropoda</taxon>
        <taxon>Hexapoda</taxon>
        <taxon>Insecta</taxon>
        <taxon>Pterygota</taxon>
        <taxon>Neoptera</taxon>
        <taxon>Endopterygota</taxon>
        <taxon>Diptera</taxon>
        <taxon>Brachycera</taxon>
        <taxon>Muscomorpha</taxon>
        <taxon>Ephydroidea</taxon>
        <taxon>Drosophilidae</taxon>
        <taxon>Drosophila</taxon>
    </lineage>
</organism>
<proteinExistence type="predicted"/>
<dbReference type="EMBL" id="JAJJHW010003363">
    <property type="protein sequence ID" value="KAH8360972.1"/>
    <property type="molecule type" value="Genomic_DNA"/>
</dbReference>
<comment type="caution">
    <text evidence="1">The sequence shown here is derived from an EMBL/GenBank/DDBJ whole genome shotgun (WGS) entry which is preliminary data.</text>
</comment>
<evidence type="ECO:0000313" key="2">
    <source>
        <dbReference type="Proteomes" id="UP001200034"/>
    </source>
</evidence>
<dbReference type="Proteomes" id="UP001200034">
    <property type="component" value="Unassembled WGS sequence"/>
</dbReference>
<accession>A0AAD4JX45</accession>
<gene>
    <name evidence="1" type="ORF">KR093_002279</name>
</gene>